<name>A0A2W5ELY9_9SPHI</name>
<gene>
    <name evidence="2" type="ORF">DI598_13815</name>
</gene>
<keyword evidence="1" id="KW-0732">Signal</keyword>
<sequence length="289" mass="34448">MKSLLTIWFTLLSCMFMVNAQERKDSVVFDFYGNAVGFCFDKTQFVDYVSKPSEKDIQTFYNYLERSKILKGTIAALNQYRKKYVPDDWLYYQLVRKTAQTISPKQDNYLRYTLYKWYLMVQSGYRTLLSVHDERLLFYIQSTDNIYNIPYRVKDGLQYVCLNYHDYGSNIDFSKNQFSELQLQVLENNTQSFSYKIEKLPDFSKADYINKNLQFKLNDFEYNFKIKVNPDLKTIFKNYPVVDYSLQFNTPVSEATRASLIPLLEKQVKKLNIKNGVDYLMQFARYAFV</sequence>
<accession>A0A2W5ELY9</accession>
<dbReference type="AlphaFoldDB" id="A0A2W5ELY9"/>
<protein>
    <submittedName>
        <fullName evidence="2">Uncharacterized protein</fullName>
    </submittedName>
</protein>
<dbReference type="Proteomes" id="UP000249645">
    <property type="component" value="Unassembled WGS sequence"/>
</dbReference>
<evidence type="ECO:0000256" key="1">
    <source>
        <dbReference type="SAM" id="SignalP"/>
    </source>
</evidence>
<feature type="signal peptide" evidence="1">
    <location>
        <begin position="1"/>
        <end position="20"/>
    </location>
</feature>
<comment type="caution">
    <text evidence="2">The sequence shown here is derived from an EMBL/GenBank/DDBJ whole genome shotgun (WGS) entry which is preliminary data.</text>
</comment>
<organism evidence="2 3">
    <name type="scientific">Pseudopedobacter saltans</name>
    <dbReference type="NCBI Taxonomy" id="151895"/>
    <lineage>
        <taxon>Bacteria</taxon>
        <taxon>Pseudomonadati</taxon>
        <taxon>Bacteroidota</taxon>
        <taxon>Sphingobacteriia</taxon>
        <taxon>Sphingobacteriales</taxon>
        <taxon>Sphingobacteriaceae</taxon>
        <taxon>Pseudopedobacter</taxon>
    </lineage>
</organism>
<proteinExistence type="predicted"/>
<feature type="non-terminal residue" evidence="2">
    <location>
        <position position="289"/>
    </location>
</feature>
<reference evidence="2 3" key="1">
    <citation type="submission" date="2017-11" db="EMBL/GenBank/DDBJ databases">
        <title>Infants hospitalized years apart are colonized by the same room-sourced microbial strains.</title>
        <authorList>
            <person name="Brooks B."/>
            <person name="Olm M.R."/>
            <person name="Firek B.A."/>
            <person name="Baker R."/>
            <person name="Thomas B.C."/>
            <person name="Morowitz M.J."/>
            <person name="Banfield J.F."/>
        </authorList>
    </citation>
    <scope>NUCLEOTIDE SEQUENCE [LARGE SCALE GENOMIC DNA]</scope>
    <source>
        <strain evidence="2">S2_009_000_R2_76</strain>
    </source>
</reference>
<feature type="chain" id="PRO_5015867308" evidence="1">
    <location>
        <begin position="21"/>
        <end position="289"/>
    </location>
</feature>
<evidence type="ECO:0000313" key="3">
    <source>
        <dbReference type="Proteomes" id="UP000249645"/>
    </source>
</evidence>
<evidence type="ECO:0000313" key="2">
    <source>
        <dbReference type="EMBL" id="PZP45091.1"/>
    </source>
</evidence>
<dbReference type="EMBL" id="QFOI01000286">
    <property type="protein sequence ID" value="PZP45091.1"/>
    <property type="molecule type" value="Genomic_DNA"/>
</dbReference>